<comment type="caution">
    <text evidence="7">The sequence shown here is derived from an EMBL/GenBank/DDBJ whole genome shotgun (WGS) entry which is preliminary data.</text>
</comment>
<accession>A0A6M0RHJ8</accession>
<dbReference type="Gene3D" id="3.40.190.10">
    <property type="entry name" value="Periplasmic binding protein-like II"/>
    <property type="match status" value="2"/>
</dbReference>
<dbReference type="Proteomes" id="UP000481033">
    <property type="component" value="Unassembled WGS sequence"/>
</dbReference>
<dbReference type="PROSITE" id="PS01039">
    <property type="entry name" value="SBP_BACTERIAL_3"/>
    <property type="match status" value="1"/>
</dbReference>
<keyword evidence="3" id="KW-0732">Signal</keyword>
<evidence type="ECO:0000259" key="5">
    <source>
        <dbReference type="SMART" id="SM00062"/>
    </source>
</evidence>
<dbReference type="AlphaFoldDB" id="A0A6M0RHJ8"/>
<dbReference type="EMBL" id="QXHD01000004">
    <property type="protein sequence ID" value="NEZ55645.1"/>
    <property type="molecule type" value="Genomic_DNA"/>
</dbReference>
<dbReference type="Pfam" id="PF00497">
    <property type="entry name" value="SBP_bac_3"/>
    <property type="match status" value="1"/>
</dbReference>
<dbReference type="SMART" id="SM00079">
    <property type="entry name" value="PBPe"/>
    <property type="match status" value="1"/>
</dbReference>
<evidence type="ECO:0000256" key="3">
    <source>
        <dbReference type="ARBA" id="ARBA00022729"/>
    </source>
</evidence>
<keyword evidence="2" id="KW-0813">Transport</keyword>
<gene>
    <name evidence="7" type="ORF">DXZ20_08170</name>
</gene>
<comment type="similarity">
    <text evidence="1 4">Belongs to the bacterial solute-binding protein 3 family.</text>
</comment>
<evidence type="ECO:0000256" key="1">
    <source>
        <dbReference type="ARBA" id="ARBA00010333"/>
    </source>
</evidence>
<evidence type="ECO:0000313" key="8">
    <source>
        <dbReference type="Proteomes" id="UP000481033"/>
    </source>
</evidence>
<dbReference type="GO" id="GO:0006865">
    <property type="term" value="P:amino acid transport"/>
    <property type="evidence" value="ECO:0007669"/>
    <property type="project" value="TreeGrafter"/>
</dbReference>
<dbReference type="GO" id="GO:0015276">
    <property type="term" value="F:ligand-gated monoatomic ion channel activity"/>
    <property type="evidence" value="ECO:0007669"/>
    <property type="project" value="InterPro"/>
</dbReference>
<evidence type="ECO:0000256" key="2">
    <source>
        <dbReference type="ARBA" id="ARBA00022448"/>
    </source>
</evidence>
<evidence type="ECO:0000259" key="6">
    <source>
        <dbReference type="SMART" id="SM00079"/>
    </source>
</evidence>
<keyword evidence="8" id="KW-1185">Reference proteome</keyword>
<organism evidence="7 8">
    <name type="scientific">Adonisia turfae CCMR0081</name>
    <dbReference type="NCBI Taxonomy" id="2292702"/>
    <lineage>
        <taxon>Bacteria</taxon>
        <taxon>Bacillati</taxon>
        <taxon>Cyanobacteriota</taxon>
        <taxon>Adonisia</taxon>
        <taxon>Adonisia turfae</taxon>
    </lineage>
</organism>
<dbReference type="SUPFAM" id="SSF53850">
    <property type="entry name" value="Periplasmic binding protein-like II"/>
    <property type="match status" value="1"/>
</dbReference>
<dbReference type="InterPro" id="IPR018313">
    <property type="entry name" value="SBP_3_CS"/>
</dbReference>
<protein>
    <submittedName>
        <fullName evidence="7">ABC transporter substrate-binding protein</fullName>
    </submittedName>
</protein>
<dbReference type="InterPro" id="IPR001320">
    <property type="entry name" value="Iontro_rcpt_C"/>
</dbReference>
<dbReference type="PANTHER" id="PTHR30085:SF6">
    <property type="entry name" value="ABC TRANSPORTER GLUTAMINE-BINDING PROTEIN GLNH"/>
    <property type="match status" value="1"/>
</dbReference>
<dbReference type="GO" id="GO:0005576">
    <property type="term" value="C:extracellular region"/>
    <property type="evidence" value="ECO:0007669"/>
    <property type="project" value="TreeGrafter"/>
</dbReference>
<dbReference type="PANTHER" id="PTHR30085">
    <property type="entry name" value="AMINO ACID ABC TRANSPORTER PERMEASE"/>
    <property type="match status" value="1"/>
</dbReference>
<dbReference type="InterPro" id="IPR051455">
    <property type="entry name" value="Bact_solute-bind_prot3"/>
</dbReference>
<feature type="domain" description="Solute-binding protein family 3/N-terminal" evidence="5">
    <location>
        <begin position="39"/>
        <end position="260"/>
    </location>
</feature>
<sequence>MWRYIWQHLLGISLLLGAQMSVPLIAISAELAEIEARGRLIVAVKDNRFPLGYRDATGELDGFEIEIARRLALDLLGDETAVEFRSVHNVDRVNVVVNGDVDIAIASITVTAQRQRIASFSEPYYLDGTGFITTSTQIKTLDDLAPGRIAVLANSSTLAHVRYQLPDANLVTVLSYQDAIAELARGQVDAFAGDVSLLTGWQQQDNRYRLLDEVISVEPVAIAIPKGTQYSDLRRAINDAIRQWDDEGWLQDRATYWGLP</sequence>
<evidence type="ECO:0000313" key="7">
    <source>
        <dbReference type="EMBL" id="NEZ55645.1"/>
    </source>
</evidence>
<name>A0A6M0RHJ8_9CYAN</name>
<reference evidence="7 8" key="1">
    <citation type="journal article" date="2020" name="Microb. Ecol.">
        <title>Ecogenomics of the Marine Benthic Filamentous Cyanobacterium Adonisia.</title>
        <authorList>
            <person name="Walter J.M."/>
            <person name="Coutinho F.H."/>
            <person name="Leomil L."/>
            <person name="Hargreaves P.I."/>
            <person name="Campeao M.E."/>
            <person name="Vieira V.V."/>
            <person name="Silva B.S."/>
            <person name="Fistarol G.O."/>
            <person name="Salomon P.S."/>
            <person name="Sawabe T."/>
            <person name="Mino S."/>
            <person name="Hosokawa M."/>
            <person name="Miyashita H."/>
            <person name="Maruyama F."/>
            <person name="van Verk M.C."/>
            <person name="Dutilh B.E."/>
            <person name="Thompson C.C."/>
            <person name="Thompson F.L."/>
        </authorList>
    </citation>
    <scope>NUCLEOTIDE SEQUENCE [LARGE SCALE GENOMIC DNA]</scope>
    <source>
        <strain evidence="7 8">CCMR0081</strain>
    </source>
</reference>
<feature type="domain" description="Ionotropic glutamate receptor C-terminal" evidence="6">
    <location>
        <begin position="39"/>
        <end position="260"/>
    </location>
</feature>
<dbReference type="GO" id="GO:0030288">
    <property type="term" value="C:outer membrane-bounded periplasmic space"/>
    <property type="evidence" value="ECO:0007669"/>
    <property type="project" value="TreeGrafter"/>
</dbReference>
<dbReference type="GO" id="GO:0016020">
    <property type="term" value="C:membrane"/>
    <property type="evidence" value="ECO:0007669"/>
    <property type="project" value="InterPro"/>
</dbReference>
<dbReference type="InterPro" id="IPR001638">
    <property type="entry name" value="Solute-binding_3/MltF_N"/>
</dbReference>
<evidence type="ECO:0000256" key="4">
    <source>
        <dbReference type="RuleBase" id="RU003744"/>
    </source>
</evidence>
<proteinExistence type="inferred from homology"/>
<dbReference type="SMART" id="SM00062">
    <property type="entry name" value="PBPb"/>
    <property type="match status" value="1"/>
</dbReference>